<evidence type="ECO:0000256" key="1">
    <source>
        <dbReference type="SAM" id="MobiDB-lite"/>
    </source>
</evidence>
<feature type="compositionally biased region" description="Acidic residues" evidence="1">
    <location>
        <begin position="1"/>
        <end position="10"/>
    </location>
</feature>
<accession>V2X0P5</accession>
<gene>
    <name evidence="2" type="ORF">Moror_9403</name>
</gene>
<comment type="caution">
    <text evidence="2">The sequence shown here is derived from an EMBL/GenBank/DDBJ whole genome shotgun (WGS) entry which is preliminary data.</text>
</comment>
<dbReference type="KEGG" id="mrr:Moror_9403"/>
<dbReference type="EMBL" id="AWSO01000988">
    <property type="protein sequence ID" value="ESK86025.1"/>
    <property type="molecule type" value="Genomic_DNA"/>
</dbReference>
<evidence type="ECO:0000313" key="2">
    <source>
        <dbReference type="EMBL" id="ESK86025.1"/>
    </source>
</evidence>
<organism evidence="2 3">
    <name type="scientific">Moniliophthora roreri (strain MCA 2997)</name>
    <name type="common">Cocoa frosty pod rot fungus</name>
    <name type="synonym">Crinipellis roreri</name>
    <dbReference type="NCBI Taxonomy" id="1381753"/>
    <lineage>
        <taxon>Eukaryota</taxon>
        <taxon>Fungi</taxon>
        <taxon>Dikarya</taxon>
        <taxon>Basidiomycota</taxon>
        <taxon>Agaricomycotina</taxon>
        <taxon>Agaricomycetes</taxon>
        <taxon>Agaricomycetidae</taxon>
        <taxon>Agaricales</taxon>
        <taxon>Marasmiineae</taxon>
        <taxon>Marasmiaceae</taxon>
        <taxon>Moniliophthora</taxon>
    </lineage>
</organism>
<sequence>MDDANSEDANSETPDFSSSDHLTLCQKLQVDAASQVNNENEEEDDIESILEKLRQEKSSSKLSGPELHSPTMVNLTKPSKPVWSDVAHTSHRWVYDLAEKVRDTGVMYLVYLTGTDPRVRALMKRLQRHLRVSTLEGGERCLKYCLTGKQWNLVPNDTLIEPLGITAQTQKPLVVIHGEEFGNFVIQIKSVSRNPITQPRALYSCHPMDIRSGGVDKGKEVIVTESEVCQVIPSKEVQKRLNEQVRNGANEKKRQMNKKK</sequence>
<feature type="region of interest" description="Disordered" evidence="1">
    <location>
        <begin position="240"/>
        <end position="260"/>
    </location>
</feature>
<keyword evidence="3" id="KW-1185">Reference proteome</keyword>
<dbReference type="HOGENOM" id="CLU_1069941_0_0_1"/>
<feature type="compositionally biased region" description="Basic and acidic residues" evidence="1">
    <location>
        <begin position="240"/>
        <end position="254"/>
    </location>
</feature>
<name>V2X0P5_MONRO</name>
<feature type="compositionally biased region" description="Polar residues" evidence="1">
    <location>
        <begin position="11"/>
        <end position="21"/>
    </location>
</feature>
<protein>
    <submittedName>
        <fullName evidence="2">Uncharacterized protein</fullName>
    </submittedName>
</protein>
<dbReference type="AlphaFoldDB" id="V2X0P5"/>
<reference evidence="2 3" key="1">
    <citation type="journal article" date="2014" name="BMC Genomics">
        <title>Genome and secretome analysis of the hemibiotrophic fungal pathogen, Moniliophthora roreri, which causes frosty pod rot disease of cacao: mechanisms of the biotrophic and necrotrophic phases.</title>
        <authorList>
            <person name="Meinhardt L.W."/>
            <person name="Costa G.G.L."/>
            <person name="Thomazella D.P.T."/>
            <person name="Teixeira P.J.P.L."/>
            <person name="Carazzolle M.F."/>
            <person name="Schuster S.C."/>
            <person name="Carlson J.E."/>
            <person name="Guiltinan M.J."/>
            <person name="Mieczkowski P."/>
            <person name="Farmer A."/>
            <person name="Ramaraj T."/>
            <person name="Crozier J."/>
            <person name="Davis R.E."/>
            <person name="Shao J."/>
            <person name="Melnick R.L."/>
            <person name="Pereira G.A.G."/>
            <person name="Bailey B.A."/>
        </authorList>
    </citation>
    <scope>NUCLEOTIDE SEQUENCE [LARGE SCALE GENOMIC DNA]</scope>
    <source>
        <strain evidence="2 3">MCA 2997</strain>
    </source>
</reference>
<feature type="region of interest" description="Disordered" evidence="1">
    <location>
        <begin position="1"/>
        <end position="22"/>
    </location>
</feature>
<evidence type="ECO:0000313" key="3">
    <source>
        <dbReference type="Proteomes" id="UP000017559"/>
    </source>
</evidence>
<dbReference type="Proteomes" id="UP000017559">
    <property type="component" value="Unassembled WGS sequence"/>
</dbReference>
<proteinExistence type="predicted"/>